<dbReference type="Pfam" id="PF00588">
    <property type="entry name" value="SpoU_methylase"/>
    <property type="match status" value="1"/>
</dbReference>
<evidence type="ECO:0000256" key="1">
    <source>
        <dbReference type="ARBA" id="ARBA00022603"/>
    </source>
</evidence>
<reference evidence="4 5" key="1">
    <citation type="submission" date="2019-08" db="EMBL/GenBank/DDBJ databases">
        <title>Deep-cultivation of Planctomycetes and their phenomic and genomic characterization uncovers novel biology.</title>
        <authorList>
            <person name="Wiegand S."/>
            <person name="Jogler M."/>
            <person name="Boedeker C."/>
            <person name="Pinto D."/>
            <person name="Vollmers J."/>
            <person name="Rivas-Marin E."/>
            <person name="Kohn T."/>
            <person name="Peeters S.H."/>
            <person name="Heuer A."/>
            <person name="Rast P."/>
            <person name="Oberbeckmann S."/>
            <person name="Bunk B."/>
            <person name="Jeske O."/>
            <person name="Meyerdierks A."/>
            <person name="Storesund J.E."/>
            <person name="Kallscheuer N."/>
            <person name="Luecker S."/>
            <person name="Lage O.M."/>
            <person name="Pohl T."/>
            <person name="Merkel B.J."/>
            <person name="Hornburger P."/>
            <person name="Mueller R.-W."/>
            <person name="Bruemmer F."/>
            <person name="Labrenz M."/>
            <person name="Spormann A.M."/>
            <person name="Op den Camp H."/>
            <person name="Overmann J."/>
            <person name="Amann R."/>
            <person name="Jetten M.S.M."/>
            <person name="Mascher T."/>
            <person name="Medema M.H."/>
            <person name="Devos D.P."/>
            <person name="Kaster A.-K."/>
            <person name="Ovreas L."/>
            <person name="Rohde M."/>
            <person name="Galperin M.Y."/>
            <person name="Jogler C."/>
        </authorList>
    </citation>
    <scope>NUCLEOTIDE SEQUENCE [LARGE SCALE GENOMIC DNA]</scope>
    <source>
        <strain evidence="4 5">UC8</strain>
    </source>
</reference>
<feature type="domain" description="tRNA/rRNA methyltransferase SpoU type" evidence="3">
    <location>
        <begin position="121"/>
        <end position="264"/>
    </location>
</feature>
<dbReference type="InterPro" id="IPR001537">
    <property type="entry name" value="SpoU_MeTrfase"/>
</dbReference>
<dbReference type="AlphaFoldDB" id="A0A5B9R2S8"/>
<evidence type="ECO:0000259" key="3">
    <source>
        <dbReference type="Pfam" id="PF00588"/>
    </source>
</evidence>
<dbReference type="OrthoDB" id="9794400at2"/>
<dbReference type="GO" id="GO:0003723">
    <property type="term" value="F:RNA binding"/>
    <property type="evidence" value="ECO:0007669"/>
    <property type="project" value="InterPro"/>
</dbReference>
<dbReference type="InterPro" id="IPR029064">
    <property type="entry name" value="Ribosomal_eL30-like_sf"/>
</dbReference>
<evidence type="ECO:0000313" key="4">
    <source>
        <dbReference type="EMBL" id="QEG40581.1"/>
    </source>
</evidence>
<gene>
    <name evidence="4" type="primary">trmH</name>
    <name evidence="4" type="ORF">UC8_25960</name>
</gene>
<dbReference type="Proteomes" id="UP000325286">
    <property type="component" value="Chromosome"/>
</dbReference>
<dbReference type="SUPFAM" id="SSF75217">
    <property type="entry name" value="alpha/beta knot"/>
    <property type="match status" value="1"/>
</dbReference>
<dbReference type="InterPro" id="IPR051259">
    <property type="entry name" value="rRNA_Methyltransferase"/>
</dbReference>
<dbReference type="InterPro" id="IPR029026">
    <property type="entry name" value="tRNA_m1G_MTases_N"/>
</dbReference>
<dbReference type="RefSeq" id="WP_068139898.1">
    <property type="nucleotide sequence ID" value="NZ_CP042914.1"/>
</dbReference>
<dbReference type="GO" id="GO:0141100">
    <property type="term" value="F:tRNA (guanine(18)-2'-O)-methyltransferase activity"/>
    <property type="evidence" value="ECO:0007669"/>
    <property type="project" value="UniProtKB-EC"/>
</dbReference>
<name>A0A5B9R2S8_9BACT</name>
<keyword evidence="2 4" id="KW-0808">Transferase</keyword>
<evidence type="ECO:0000313" key="5">
    <source>
        <dbReference type="Proteomes" id="UP000325286"/>
    </source>
</evidence>
<dbReference type="PANTHER" id="PTHR43191">
    <property type="entry name" value="RRNA METHYLTRANSFERASE 3"/>
    <property type="match status" value="1"/>
</dbReference>
<dbReference type="CDD" id="cd18095">
    <property type="entry name" value="SpoU-like_rRNA-MTase"/>
    <property type="match status" value="1"/>
</dbReference>
<sequence length="268" mass="29269">MQPDLPMQWIEDLSDPRLDVFRKLRAAATRPAGEFFVAEGRNVVERLLASDFEVVSLLCSVACEDWLAEQPLAAETELLRVNNQQIRELVGFDFHRGVLACARRRPRDAAQRLPTLASRQIMLALCEVTDAENVGSIVRTATALGVTDILLSKGCADPFSRRALRVSMGTVLQQKFWNSPDMAASLSTLRDTQACRIVATTLGQDAVELAAFPRNDQPVVLLLGNEGQGLAAGIESLATDRVTIPMHQDTDSLNVGVAAGIVLYQLSR</sequence>
<evidence type="ECO:0000256" key="2">
    <source>
        <dbReference type="ARBA" id="ARBA00022679"/>
    </source>
</evidence>
<keyword evidence="5" id="KW-1185">Reference proteome</keyword>
<dbReference type="GO" id="GO:0032259">
    <property type="term" value="P:methylation"/>
    <property type="evidence" value="ECO:0007669"/>
    <property type="project" value="UniProtKB-KW"/>
</dbReference>
<dbReference type="PANTHER" id="PTHR43191:SF12">
    <property type="entry name" value="RRNA METHYLASE"/>
    <property type="match status" value="1"/>
</dbReference>
<dbReference type="KEGG" id="rul:UC8_25960"/>
<proteinExistence type="predicted"/>
<dbReference type="InterPro" id="IPR029028">
    <property type="entry name" value="Alpha/beta_knot_MTases"/>
</dbReference>
<dbReference type="EC" id="2.1.1.34" evidence="4"/>
<keyword evidence="1 4" id="KW-0489">Methyltransferase</keyword>
<organism evidence="4 5">
    <name type="scientific">Roseimaritima ulvae</name>
    <dbReference type="NCBI Taxonomy" id="980254"/>
    <lineage>
        <taxon>Bacteria</taxon>
        <taxon>Pseudomonadati</taxon>
        <taxon>Planctomycetota</taxon>
        <taxon>Planctomycetia</taxon>
        <taxon>Pirellulales</taxon>
        <taxon>Pirellulaceae</taxon>
        <taxon>Roseimaritima</taxon>
    </lineage>
</organism>
<dbReference type="Gene3D" id="3.30.1330.30">
    <property type="match status" value="1"/>
</dbReference>
<dbReference type="EMBL" id="CP042914">
    <property type="protein sequence ID" value="QEG40581.1"/>
    <property type="molecule type" value="Genomic_DNA"/>
</dbReference>
<dbReference type="GO" id="GO:0006396">
    <property type="term" value="P:RNA processing"/>
    <property type="evidence" value="ECO:0007669"/>
    <property type="project" value="InterPro"/>
</dbReference>
<accession>A0A5B9R2S8</accession>
<dbReference type="SUPFAM" id="SSF55315">
    <property type="entry name" value="L30e-like"/>
    <property type="match status" value="1"/>
</dbReference>
<dbReference type="Gene3D" id="3.40.1280.10">
    <property type="match status" value="1"/>
</dbReference>
<protein>
    <submittedName>
        <fullName evidence="4">tRNA (Guanosine(18)-2'-O)-methyltransferase</fullName>
        <ecNumber evidence="4">2.1.1.34</ecNumber>
    </submittedName>
</protein>